<keyword evidence="1" id="KW-0812">Transmembrane</keyword>
<feature type="transmembrane region" description="Helical" evidence="1">
    <location>
        <begin position="115"/>
        <end position="137"/>
    </location>
</feature>
<feature type="transmembrane region" description="Helical" evidence="1">
    <location>
        <begin position="7"/>
        <end position="25"/>
    </location>
</feature>
<dbReference type="AlphaFoldDB" id="A0A166F5Z3"/>
<name>A0A166F5Z3_9AGAM</name>
<dbReference type="OrthoDB" id="3346544at2759"/>
<keyword evidence="3" id="KW-1185">Reference proteome</keyword>
<gene>
    <name evidence="2" type="ORF">FIBSPDRAFT_865977</name>
</gene>
<keyword evidence="1" id="KW-0472">Membrane</keyword>
<evidence type="ECO:0000313" key="2">
    <source>
        <dbReference type="EMBL" id="KZP16475.1"/>
    </source>
</evidence>
<feature type="transmembrane region" description="Helical" evidence="1">
    <location>
        <begin position="199"/>
        <end position="223"/>
    </location>
</feature>
<evidence type="ECO:0000313" key="3">
    <source>
        <dbReference type="Proteomes" id="UP000076532"/>
    </source>
</evidence>
<organism evidence="2 3">
    <name type="scientific">Athelia psychrophila</name>
    <dbReference type="NCBI Taxonomy" id="1759441"/>
    <lineage>
        <taxon>Eukaryota</taxon>
        <taxon>Fungi</taxon>
        <taxon>Dikarya</taxon>
        <taxon>Basidiomycota</taxon>
        <taxon>Agaricomycotina</taxon>
        <taxon>Agaricomycetes</taxon>
        <taxon>Agaricomycetidae</taxon>
        <taxon>Atheliales</taxon>
        <taxon>Atheliaceae</taxon>
        <taxon>Athelia</taxon>
    </lineage>
</organism>
<accession>A0A166F5Z3</accession>
<protein>
    <submittedName>
        <fullName evidence="2">Uncharacterized protein</fullName>
    </submittedName>
</protein>
<dbReference type="Proteomes" id="UP000076532">
    <property type="component" value="Unassembled WGS sequence"/>
</dbReference>
<reference evidence="2 3" key="1">
    <citation type="journal article" date="2016" name="Mol. Biol. Evol.">
        <title>Comparative Genomics of Early-Diverging Mushroom-Forming Fungi Provides Insights into the Origins of Lignocellulose Decay Capabilities.</title>
        <authorList>
            <person name="Nagy L.G."/>
            <person name="Riley R."/>
            <person name="Tritt A."/>
            <person name="Adam C."/>
            <person name="Daum C."/>
            <person name="Floudas D."/>
            <person name="Sun H."/>
            <person name="Yadav J.S."/>
            <person name="Pangilinan J."/>
            <person name="Larsson K.H."/>
            <person name="Matsuura K."/>
            <person name="Barry K."/>
            <person name="Labutti K."/>
            <person name="Kuo R."/>
            <person name="Ohm R.A."/>
            <person name="Bhattacharya S.S."/>
            <person name="Shirouzu T."/>
            <person name="Yoshinaga Y."/>
            <person name="Martin F.M."/>
            <person name="Grigoriev I.V."/>
            <person name="Hibbett D.S."/>
        </authorList>
    </citation>
    <scope>NUCLEOTIDE SEQUENCE [LARGE SCALE GENOMIC DNA]</scope>
    <source>
        <strain evidence="2 3">CBS 109695</strain>
    </source>
</reference>
<feature type="transmembrane region" description="Helical" evidence="1">
    <location>
        <begin position="158"/>
        <end position="179"/>
    </location>
</feature>
<keyword evidence="1" id="KW-1133">Transmembrane helix</keyword>
<evidence type="ECO:0000256" key="1">
    <source>
        <dbReference type="SAM" id="Phobius"/>
    </source>
</evidence>
<proteinExistence type="predicted"/>
<dbReference type="EMBL" id="KV417593">
    <property type="protein sequence ID" value="KZP16475.1"/>
    <property type="molecule type" value="Genomic_DNA"/>
</dbReference>
<sequence>MSVWLETLLYGIYASLFFQTYFIILKKNKTDSGPSKIFFGAIIFMFFIATAHIGVNLHRVLNAYVYEVDTIGPAAYFSDLGRWDNVVQNTLNALMTWIGDGLIIYRCYIVWQNNIYIVILPIIMLIMDFIANIIVLHRFAQLGQVTIFTASLVRWINTIYALAFLQNTCTTGLIAYRVYAQDNRSNGLVATSQVSLVYLARIMVESASLYVLNVLILMILYAAGSNGQYIAQDAIVPVCGASPSPISPCLIVR</sequence>
<feature type="transmembrane region" description="Helical" evidence="1">
    <location>
        <begin position="37"/>
        <end position="55"/>
    </location>
</feature>